<dbReference type="InterPro" id="IPR022121">
    <property type="entry name" value="Peptidase_M73_camelysin"/>
</dbReference>
<dbReference type="AlphaFoldDB" id="A0A4S3Q0I0"/>
<dbReference type="RefSeq" id="WP_136377809.1">
    <property type="nucleotide sequence ID" value="NZ_SLUB01000001.1"/>
</dbReference>
<reference evidence="1 2" key="1">
    <citation type="journal article" date="2019" name="Indoor Air">
        <title>Impacts of indoor surface finishes on bacterial viability.</title>
        <authorList>
            <person name="Hu J."/>
            <person name="Maamar S.B."/>
            <person name="Glawe A.J."/>
            <person name="Gottel N."/>
            <person name="Gilbert J.A."/>
            <person name="Hartmann E.M."/>
        </authorList>
    </citation>
    <scope>NUCLEOTIDE SEQUENCE [LARGE SCALE GENOMIC DNA]</scope>
    <source>
        <strain evidence="1 2">AF060A6</strain>
    </source>
</reference>
<comment type="caution">
    <text evidence="1">The sequence shown here is derived from an EMBL/GenBank/DDBJ whole genome shotgun (WGS) entry which is preliminary data.</text>
</comment>
<accession>A0A4S3Q0I0</accession>
<dbReference type="GO" id="GO:0051301">
    <property type="term" value="P:cell division"/>
    <property type="evidence" value="ECO:0007669"/>
    <property type="project" value="UniProtKB-KW"/>
</dbReference>
<organism evidence="1 2">
    <name type="scientific">Bacillus timonensis</name>
    <dbReference type="NCBI Taxonomy" id="1033734"/>
    <lineage>
        <taxon>Bacteria</taxon>
        <taxon>Bacillati</taxon>
        <taxon>Bacillota</taxon>
        <taxon>Bacilli</taxon>
        <taxon>Bacillales</taxon>
        <taxon>Bacillaceae</taxon>
        <taxon>Bacillus</taxon>
    </lineage>
</organism>
<name>A0A4S3Q0I0_9BACI</name>
<dbReference type="OrthoDB" id="2660939at2"/>
<dbReference type="Proteomes" id="UP000306477">
    <property type="component" value="Unassembled WGS sequence"/>
</dbReference>
<dbReference type="InterPro" id="IPR023833">
    <property type="entry name" value="Signal_pept_SipW-depend-type"/>
</dbReference>
<dbReference type="Pfam" id="PF12389">
    <property type="entry name" value="Peptidase_M73"/>
    <property type="match status" value="1"/>
</dbReference>
<protein>
    <submittedName>
        <fullName evidence="1">Cell division protein FtsN</fullName>
    </submittedName>
</protein>
<keyword evidence="1" id="KW-0132">Cell division</keyword>
<evidence type="ECO:0000313" key="2">
    <source>
        <dbReference type="Proteomes" id="UP000306477"/>
    </source>
</evidence>
<proteinExistence type="predicted"/>
<keyword evidence="2" id="KW-1185">Reference proteome</keyword>
<sequence>MSLKKKLGLGVASAALGLSLIGGGTFAYFSDTEVTNNTFAAGTLDLSVNPTTIVDVSNLKPGDVVVREFNLVNGGSLDISKIDLKTVTSVDDANNDNTDNFAKHIKVLFLENGDKTGWNFIEGWDYNDVISETTLYDLQAMTPDAVENLNSFWTKWLGIEGEESGLGAGDSDQMYVAFEFVDNNQDQNQFQGDTLNLEWTFTAHQTEGELK</sequence>
<dbReference type="NCBIfam" id="TIGR04088">
    <property type="entry name" value="cognate_SipW"/>
    <property type="match status" value="1"/>
</dbReference>
<gene>
    <name evidence="1" type="ORF">E1I69_01165</name>
</gene>
<dbReference type="EMBL" id="SLUB01000001">
    <property type="protein sequence ID" value="THE15494.1"/>
    <property type="molecule type" value="Genomic_DNA"/>
</dbReference>
<evidence type="ECO:0000313" key="1">
    <source>
        <dbReference type="EMBL" id="THE15494.1"/>
    </source>
</evidence>
<keyword evidence="1" id="KW-0131">Cell cycle</keyword>